<dbReference type="Proteomes" id="UP000008744">
    <property type="component" value="Unassembled WGS sequence"/>
</dbReference>
<dbReference type="OrthoDB" id="191037at2759"/>
<proteinExistence type="predicted"/>
<name>B4GEX8_DROPE</name>
<dbReference type="InterPro" id="IPR015897">
    <property type="entry name" value="CHK_kinase-like"/>
</dbReference>
<dbReference type="EMBL" id="CH479182">
    <property type="protein sequence ID" value="EDW34163.1"/>
    <property type="molecule type" value="Genomic_DNA"/>
</dbReference>
<dbReference type="InterPro" id="IPR004119">
    <property type="entry name" value="EcKL"/>
</dbReference>
<gene>
    <name evidence="2" type="primary">Dper\GL22097</name>
    <name evidence="2" type="ORF">Dper_GL22097</name>
</gene>
<dbReference type="PANTHER" id="PTHR11012">
    <property type="entry name" value="PROTEIN KINASE-LIKE DOMAIN-CONTAINING"/>
    <property type="match status" value="1"/>
</dbReference>
<dbReference type="STRING" id="7234.B4GEX8"/>
<reference evidence="2 3" key="1">
    <citation type="journal article" date="2007" name="Nature">
        <title>Evolution of genes and genomes on the Drosophila phylogeny.</title>
        <authorList>
            <consortium name="Drosophila 12 Genomes Consortium"/>
            <person name="Clark A.G."/>
            <person name="Eisen M.B."/>
            <person name="Smith D.R."/>
            <person name="Bergman C.M."/>
            <person name="Oliver B."/>
            <person name="Markow T.A."/>
            <person name="Kaufman T.C."/>
            <person name="Kellis M."/>
            <person name="Gelbart W."/>
            <person name="Iyer V.N."/>
            <person name="Pollard D.A."/>
            <person name="Sackton T.B."/>
            <person name="Larracuente A.M."/>
            <person name="Singh N.D."/>
            <person name="Abad J.P."/>
            <person name="Abt D.N."/>
            <person name="Adryan B."/>
            <person name="Aguade M."/>
            <person name="Akashi H."/>
            <person name="Anderson W.W."/>
            <person name="Aquadro C.F."/>
            <person name="Ardell D.H."/>
            <person name="Arguello R."/>
            <person name="Artieri C.G."/>
            <person name="Barbash D.A."/>
            <person name="Barker D."/>
            <person name="Barsanti P."/>
            <person name="Batterham P."/>
            <person name="Batzoglou S."/>
            <person name="Begun D."/>
            <person name="Bhutkar A."/>
            <person name="Blanco E."/>
            <person name="Bosak S.A."/>
            <person name="Bradley R.K."/>
            <person name="Brand A.D."/>
            <person name="Brent M.R."/>
            <person name="Brooks A.N."/>
            <person name="Brown R.H."/>
            <person name="Butlin R.K."/>
            <person name="Caggese C."/>
            <person name="Calvi B.R."/>
            <person name="Bernardo de Carvalho A."/>
            <person name="Caspi A."/>
            <person name="Castrezana S."/>
            <person name="Celniker S.E."/>
            <person name="Chang J.L."/>
            <person name="Chapple C."/>
            <person name="Chatterji S."/>
            <person name="Chinwalla A."/>
            <person name="Civetta A."/>
            <person name="Clifton S.W."/>
            <person name="Comeron J.M."/>
            <person name="Costello J.C."/>
            <person name="Coyne J.A."/>
            <person name="Daub J."/>
            <person name="David R.G."/>
            <person name="Delcher A.L."/>
            <person name="Delehaunty K."/>
            <person name="Do C.B."/>
            <person name="Ebling H."/>
            <person name="Edwards K."/>
            <person name="Eickbush T."/>
            <person name="Evans J.D."/>
            <person name="Filipski A."/>
            <person name="Findeiss S."/>
            <person name="Freyhult E."/>
            <person name="Fulton L."/>
            <person name="Fulton R."/>
            <person name="Garcia A.C."/>
            <person name="Gardiner A."/>
            <person name="Garfield D.A."/>
            <person name="Garvin B.E."/>
            <person name="Gibson G."/>
            <person name="Gilbert D."/>
            <person name="Gnerre S."/>
            <person name="Godfrey J."/>
            <person name="Good R."/>
            <person name="Gotea V."/>
            <person name="Gravely B."/>
            <person name="Greenberg A.J."/>
            <person name="Griffiths-Jones S."/>
            <person name="Gross S."/>
            <person name="Guigo R."/>
            <person name="Gustafson E.A."/>
            <person name="Haerty W."/>
            <person name="Hahn M.W."/>
            <person name="Halligan D.L."/>
            <person name="Halpern A.L."/>
            <person name="Halter G.M."/>
            <person name="Han M.V."/>
            <person name="Heger A."/>
            <person name="Hillier L."/>
            <person name="Hinrichs A.S."/>
            <person name="Holmes I."/>
            <person name="Hoskins R.A."/>
            <person name="Hubisz M.J."/>
            <person name="Hultmark D."/>
            <person name="Huntley M.A."/>
            <person name="Jaffe D.B."/>
            <person name="Jagadeeshan S."/>
            <person name="Jeck W.R."/>
            <person name="Johnson J."/>
            <person name="Jones C.D."/>
            <person name="Jordan W.C."/>
            <person name="Karpen G.H."/>
            <person name="Kataoka E."/>
            <person name="Keightley P.D."/>
            <person name="Kheradpour P."/>
            <person name="Kirkness E.F."/>
            <person name="Koerich L.B."/>
            <person name="Kristiansen K."/>
            <person name="Kudrna D."/>
            <person name="Kulathinal R.J."/>
            <person name="Kumar S."/>
            <person name="Kwok R."/>
            <person name="Lander E."/>
            <person name="Langley C.H."/>
            <person name="Lapoint R."/>
            <person name="Lazzaro B.P."/>
            <person name="Lee S.J."/>
            <person name="Levesque L."/>
            <person name="Li R."/>
            <person name="Lin C.F."/>
            <person name="Lin M.F."/>
            <person name="Lindblad-Toh K."/>
            <person name="Llopart A."/>
            <person name="Long M."/>
            <person name="Low L."/>
            <person name="Lozovsky E."/>
            <person name="Lu J."/>
            <person name="Luo M."/>
            <person name="Machado C.A."/>
            <person name="Makalowski W."/>
            <person name="Marzo M."/>
            <person name="Matsuda M."/>
            <person name="Matzkin L."/>
            <person name="McAllister B."/>
            <person name="McBride C.S."/>
            <person name="McKernan B."/>
            <person name="McKernan K."/>
            <person name="Mendez-Lago M."/>
            <person name="Minx P."/>
            <person name="Mollenhauer M.U."/>
            <person name="Montooth K."/>
            <person name="Mount S.M."/>
            <person name="Mu X."/>
            <person name="Myers E."/>
            <person name="Negre B."/>
            <person name="Newfeld S."/>
            <person name="Nielsen R."/>
            <person name="Noor M.A."/>
            <person name="O'Grady P."/>
            <person name="Pachter L."/>
            <person name="Papaceit M."/>
            <person name="Parisi M.J."/>
            <person name="Parisi M."/>
            <person name="Parts L."/>
            <person name="Pedersen J.S."/>
            <person name="Pesole G."/>
            <person name="Phillippy A.M."/>
            <person name="Ponting C.P."/>
            <person name="Pop M."/>
            <person name="Porcelli D."/>
            <person name="Powell J.R."/>
            <person name="Prohaska S."/>
            <person name="Pruitt K."/>
            <person name="Puig M."/>
            <person name="Quesneville H."/>
            <person name="Ram K.R."/>
            <person name="Rand D."/>
            <person name="Rasmussen M.D."/>
            <person name="Reed L.K."/>
            <person name="Reenan R."/>
            <person name="Reily A."/>
            <person name="Remington K.A."/>
            <person name="Rieger T.T."/>
            <person name="Ritchie M.G."/>
            <person name="Robin C."/>
            <person name="Rogers Y.H."/>
            <person name="Rohde C."/>
            <person name="Rozas J."/>
            <person name="Rubenfield M.J."/>
            <person name="Ruiz A."/>
            <person name="Russo S."/>
            <person name="Salzberg S.L."/>
            <person name="Sanchez-Gracia A."/>
            <person name="Saranga D.J."/>
            <person name="Sato H."/>
            <person name="Schaeffer S.W."/>
            <person name="Schatz M.C."/>
            <person name="Schlenke T."/>
            <person name="Schwartz R."/>
            <person name="Segarra C."/>
            <person name="Singh R.S."/>
            <person name="Sirot L."/>
            <person name="Sirota M."/>
            <person name="Sisneros N.B."/>
            <person name="Smith C.D."/>
            <person name="Smith T.F."/>
            <person name="Spieth J."/>
            <person name="Stage D.E."/>
            <person name="Stark A."/>
            <person name="Stephan W."/>
            <person name="Strausberg R.L."/>
            <person name="Strempel S."/>
            <person name="Sturgill D."/>
            <person name="Sutton G."/>
            <person name="Sutton G.G."/>
            <person name="Tao W."/>
            <person name="Teichmann S."/>
            <person name="Tobari Y.N."/>
            <person name="Tomimura Y."/>
            <person name="Tsolas J.M."/>
            <person name="Valente V.L."/>
            <person name="Venter E."/>
            <person name="Venter J.C."/>
            <person name="Vicario S."/>
            <person name="Vieira F.G."/>
            <person name="Vilella A.J."/>
            <person name="Villasante A."/>
            <person name="Walenz B."/>
            <person name="Wang J."/>
            <person name="Wasserman M."/>
            <person name="Watts T."/>
            <person name="Wilson D."/>
            <person name="Wilson R.K."/>
            <person name="Wing R.A."/>
            <person name="Wolfner M.F."/>
            <person name="Wong A."/>
            <person name="Wong G.K."/>
            <person name="Wu C.I."/>
            <person name="Wu G."/>
            <person name="Yamamoto D."/>
            <person name="Yang H.P."/>
            <person name="Yang S.P."/>
            <person name="Yorke J.A."/>
            <person name="Yoshida K."/>
            <person name="Zdobnov E."/>
            <person name="Zhang P."/>
            <person name="Zhang Y."/>
            <person name="Zimin A.V."/>
            <person name="Baldwin J."/>
            <person name="Abdouelleil A."/>
            <person name="Abdulkadir J."/>
            <person name="Abebe A."/>
            <person name="Abera B."/>
            <person name="Abreu J."/>
            <person name="Acer S.C."/>
            <person name="Aftuck L."/>
            <person name="Alexander A."/>
            <person name="An P."/>
            <person name="Anderson E."/>
            <person name="Anderson S."/>
            <person name="Arachi H."/>
            <person name="Azer M."/>
            <person name="Bachantsang P."/>
            <person name="Barry A."/>
            <person name="Bayul T."/>
            <person name="Berlin A."/>
            <person name="Bessette D."/>
            <person name="Bloom T."/>
            <person name="Blye J."/>
            <person name="Boguslavskiy L."/>
            <person name="Bonnet C."/>
            <person name="Boukhgalter B."/>
            <person name="Bourzgui I."/>
            <person name="Brown A."/>
            <person name="Cahill P."/>
            <person name="Channer S."/>
            <person name="Cheshatsang Y."/>
            <person name="Chuda L."/>
            <person name="Citroen M."/>
            <person name="Collymore A."/>
            <person name="Cooke P."/>
            <person name="Costello M."/>
            <person name="D'Aco K."/>
            <person name="Daza R."/>
            <person name="De Haan G."/>
            <person name="DeGray S."/>
            <person name="DeMaso C."/>
            <person name="Dhargay N."/>
            <person name="Dooley K."/>
            <person name="Dooley E."/>
            <person name="Doricent M."/>
            <person name="Dorje P."/>
            <person name="Dorjee K."/>
            <person name="Dupes A."/>
            <person name="Elong R."/>
            <person name="Falk J."/>
            <person name="Farina A."/>
            <person name="Faro S."/>
            <person name="Ferguson D."/>
            <person name="Fisher S."/>
            <person name="Foley C.D."/>
            <person name="Franke A."/>
            <person name="Friedrich D."/>
            <person name="Gadbois L."/>
            <person name="Gearin G."/>
            <person name="Gearin C.R."/>
            <person name="Giannoukos G."/>
            <person name="Goode T."/>
            <person name="Graham J."/>
            <person name="Grandbois E."/>
            <person name="Grewal S."/>
            <person name="Gyaltsen K."/>
            <person name="Hafez N."/>
            <person name="Hagos B."/>
            <person name="Hall J."/>
            <person name="Henson C."/>
            <person name="Hollinger A."/>
            <person name="Honan T."/>
            <person name="Huard M.D."/>
            <person name="Hughes L."/>
            <person name="Hurhula B."/>
            <person name="Husby M.E."/>
            <person name="Kamat A."/>
            <person name="Kanga B."/>
            <person name="Kashin S."/>
            <person name="Khazanovich D."/>
            <person name="Kisner P."/>
            <person name="Lance K."/>
            <person name="Lara M."/>
            <person name="Lee W."/>
            <person name="Lennon N."/>
            <person name="Letendre F."/>
            <person name="LeVine R."/>
            <person name="Lipovsky A."/>
            <person name="Liu X."/>
            <person name="Liu J."/>
            <person name="Liu S."/>
            <person name="Lokyitsang T."/>
            <person name="Lokyitsang Y."/>
            <person name="Lubonja R."/>
            <person name="Lui A."/>
            <person name="MacDonald P."/>
            <person name="Magnisalis V."/>
            <person name="Maru K."/>
            <person name="Matthews C."/>
            <person name="McCusker W."/>
            <person name="McDonough S."/>
            <person name="Mehta T."/>
            <person name="Meldrim J."/>
            <person name="Meneus L."/>
            <person name="Mihai O."/>
            <person name="Mihalev A."/>
            <person name="Mihova T."/>
            <person name="Mittelman R."/>
            <person name="Mlenga V."/>
            <person name="Montmayeur A."/>
            <person name="Mulrain L."/>
            <person name="Navidi A."/>
            <person name="Naylor J."/>
            <person name="Negash T."/>
            <person name="Nguyen T."/>
            <person name="Nguyen N."/>
            <person name="Nicol R."/>
            <person name="Norbu C."/>
            <person name="Norbu N."/>
            <person name="Novod N."/>
            <person name="O'Neill B."/>
            <person name="Osman S."/>
            <person name="Markiewicz E."/>
            <person name="Oyono O.L."/>
            <person name="Patti C."/>
            <person name="Phunkhang P."/>
            <person name="Pierre F."/>
            <person name="Priest M."/>
            <person name="Raghuraman S."/>
            <person name="Rege F."/>
            <person name="Reyes R."/>
            <person name="Rise C."/>
            <person name="Rogov P."/>
            <person name="Ross K."/>
            <person name="Ryan E."/>
            <person name="Settipalli S."/>
            <person name="Shea T."/>
            <person name="Sherpa N."/>
            <person name="Shi L."/>
            <person name="Shih D."/>
            <person name="Sparrow T."/>
            <person name="Spaulding J."/>
            <person name="Stalker J."/>
            <person name="Stange-Thomann N."/>
            <person name="Stavropoulos S."/>
            <person name="Stone C."/>
            <person name="Strader C."/>
            <person name="Tesfaye S."/>
            <person name="Thomson T."/>
            <person name="Thoulutsang Y."/>
            <person name="Thoulutsang D."/>
            <person name="Topham K."/>
            <person name="Topping I."/>
            <person name="Tsamla T."/>
            <person name="Vassiliev H."/>
            <person name="Vo A."/>
            <person name="Wangchuk T."/>
            <person name="Wangdi T."/>
            <person name="Weiand M."/>
            <person name="Wilkinson J."/>
            <person name="Wilson A."/>
            <person name="Yadav S."/>
            <person name="Young G."/>
            <person name="Yu Q."/>
            <person name="Zembek L."/>
            <person name="Zhong D."/>
            <person name="Zimmer A."/>
            <person name="Zwirko Z."/>
            <person name="Jaffe D.B."/>
            <person name="Alvarez P."/>
            <person name="Brockman W."/>
            <person name="Butler J."/>
            <person name="Chin C."/>
            <person name="Gnerre S."/>
            <person name="Grabherr M."/>
            <person name="Kleber M."/>
            <person name="Mauceli E."/>
            <person name="MacCallum I."/>
        </authorList>
    </citation>
    <scope>NUCLEOTIDE SEQUENCE [LARGE SCALE GENOMIC DNA]</scope>
    <source>
        <strain evidence="3">MSH-3 / Tucson 14011-0111.49</strain>
    </source>
</reference>
<dbReference type="OMA" id="HYILMED"/>
<dbReference type="Gene3D" id="3.90.1200.10">
    <property type="match status" value="1"/>
</dbReference>
<organism evidence="3">
    <name type="scientific">Drosophila persimilis</name>
    <name type="common">Fruit fly</name>
    <dbReference type="NCBI Taxonomy" id="7234"/>
    <lineage>
        <taxon>Eukaryota</taxon>
        <taxon>Metazoa</taxon>
        <taxon>Ecdysozoa</taxon>
        <taxon>Arthropoda</taxon>
        <taxon>Hexapoda</taxon>
        <taxon>Insecta</taxon>
        <taxon>Pterygota</taxon>
        <taxon>Neoptera</taxon>
        <taxon>Endopterygota</taxon>
        <taxon>Diptera</taxon>
        <taxon>Brachycera</taxon>
        <taxon>Muscomorpha</taxon>
        <taxon>Ephydroidea</taxon>
        <taxon>Drosophilidae</taxon>
        <taxon>Drosophila</taxon>
        <taxon>Sophophora</taxon>
    </lineage>
</organism>
<dbReference type="PANTHER" id="PTHR11012:SF6">
    <property type="entry name" value="CHK DOMAIN OV1-RELATED"/>
    <property type="match status" value="1"/>
</dbReference>
<dbReference type="eggNOG" id="ENOG502RZD1">
    <property type="taxonomic scope" value="Eukaryota"/>
</dbReference>
<dbReference type="SMART" id="SM00587">
    <property type="entry name" value="CHK"/>
    <property type="match status" value="1"/>
</dbReference>
<evidence type="ECO:0000259" key="1">
    <source>
        <dbReference type="SMART" id="SM00587"/>
    </source>
</evidence>
<dbReference type="HOGENOM" id="CLU_010718_0_2_1"/>
<keyword evidence="3" id="KW-1185">Reference proteome</keyword>
<evidence type="ECO:0000313" key="3">
    <source>
        <dbReference type="Proteomes" id="UP000008744"/>
    </source>
</evidence>
<dbReference type="InterPro" id="IPR011009">
    <property type="entry name" value="Kinase-like_dom_sf"/>
</dbReference>
<dbReference type="KEGG" id="dpe:6591554"/>
<accession>B4GEX8</accession>
<dbReference type="PhylomeDB" id="B4GEX8"/>
<dbReference type="SUPFAM" id="SSF56112">
    <property type="entry name" value="Protein kinase-like (PK-like)"/>
    <property type="match status" value="1"/>
</dbReference>
<dbReference type="Pfam" id="PF02958">
    <property type="entry name" value="EcKL"/>
    <property type="match status" value="1"/>
</dbReference>
<protein>
    <submittedName>
        <fullName evidence="2">GL22097</fullName>
    </submittedName>
</protein>
<feature type="domain" description="CHK kinase-like" evidence="1">
    <location>
        <begin position="130"/>
        <end position="321"/>
    </location>
</feature>
<evidence type="ECO:0000313" key="2">
    <source>
        <dbReference type="EMBL" id="EDW34163.1"/>
    </source>
</evidence>
<dbReference type="AlphaFoldDB" id="B4GEX8"/>
<sequence>MTNQKIPEWVNGLSLKQAIHATLGDGEKILDVTPVIDEIQYRNCTVLLPISAKVLMMDQTLRKITFMLKAQHCSKFQARIMTHLKLFAREDHMYHKVLPKLEHLFQSVGKTVTFGPRAFKLDKSIKVHYILMEDLRTKGYQNVCRQEGFDLVSIKAVLKKLAEFHAASAVYVERHGMFGKLLADGVYTRNNRNILKKLNDVDLFLSQLRGSSLASRFHKRLINKERVLVDRMLEMHSRQTLTDFCVLNHCDGWVNNVMLKFDSFGKVEDTALIDYQVVRYGSPAHDLYYTILSSAQMEIKLDKFDHFVQYYYYHLVDNLKILNYRGRTPQLKNIRDGLHNNGLAAYVVATRVLPIAMMSQLEDEVNDPYSYATKLKGSMANTKYSQAMNDILPWMDDRGLLNWC</sequence>